<evidence type="ECO:0008006" key="6">
    <source>
        <dbReference type="Google" id="ProtNLM"/>
    </source>
</evidence>
<keyword evidence="3" id="KW-0812">Transmembrane</keyword>
<sequence length="480" mass="51101">MLADAPQMFRHHISLMHGWVPITVQVLAGLTVLVALGIRTRRWWVVSLPILIGAGVGLAAITHQFISTGGYAGDPAPHGLWIWTAMTGLAAVLVVLGWRNVRWWRRAASLMAVPLCLLSAGLALNLWVGYFPTVQTAWNQLTAGPLPDQTDQGTVTAMVASVAQTRLLPAHGSVLKVDIPSDGSHFKHRDELVYLPPAWFGDHVAPLPTVMMIGGEFNTPGDWLRTGDAITTIDNFAAAHHGNAPVLVFVDSGGTFNNDTECVNGPRGRAADHLVNDVRPFIIDRFHVSASPTNWGIAGWSMGGTCAVDLVTMHPDKFSAFENIAGDMSPNSGNKEQTVARLFGGDQAAWASFDPATIITKHGKYEGISGRFDVNGTTRTAHGPAVIEAAVGNLPGASDQMAAAQTLCGLGKANGIDCAIVEQPGNHDWPYAARAFATSLPWLAGVIGTPGVTKVPVGYSDIPTNLDQRNNQHPVQAEGR</sequence>
<dbReference type="EMBL" id="MVHS01000010">
    <property type="protein sequence ID" value="ORA72007.1"/>
    <property type="molecule type" value="Genomic_DNA"/>
</dbReference>
<comment type="subcellular location">
    <subcellularLocation>
        <location evidence="1">Secreted</location>
    </subcellularLocation>
</comment>
<reference evidence="4 5" key="1">
    <citation type="submission" date="2016-12" db="EMBL/GenBank/DDBJ databases">
        <title>The new phylogeny of genus Mycobacterium.</title>
        <authorList>
            <person name="Tortoli E."/>
            <person name="Trovato A."/>
            <person name="Cirillo D.M."/>
        </authorList>
    </citation>
    <scope>NUCLEOTIDE SEQUENCE [LARGE SCALE GENOMIC DNA]</scope>
    <source>
        <strain evidence="4 5">DSM 45130</strain>
    </source>
</reference>
<protein>
    <recommendedName>
        <fullName evidence="6">Esterase</fullName>
    </recommendedName>
</protein>
<comment type="caution">
    <text evidence="4">The sequence shown here is derived from an EMBL/GenBank/DDBJ whole genome shotgun (WGS) entry which is preliminary data.</text>
</comment>
<evidence type="ECO:0000256" key="2">
    <source>
        <dbReference type="ARBA" id="ARBA00022525"/>
    </source>
</evidence>
<feature type="transmembrane region" description="Helical" evidence="3">
    <location>
        <begin position="43"/>
        <end position="66"/>
    </location>
</feature>
<keyword evidence="3" id="KW-0472">Membrane</keyword>
<keyword evidence="2" id="KW-0964">Secreted</keyword>
<dbReference type="GO" id="GO:0005576">
    <property type="term" value="C:extracellular region"/>
    <property type="evidence" value="ECO:0007669"/>
    <property type="project" value="UniProtKB-SubCell"/>
</dbReference>
<feature type="transmembrane region" description="Helical" evidence="3">
    <location>
        <begin position="78"/>
        <end position="98"/>
    </location>
</feature>
<name>A0A1X0DI77_9MYCO</name>
<keyword evidence="5" id="KW-1185">Reference proteome</keyword>
<organism evidence="4 5">
    <name type="scientific">Mycolicibacterium insubricum</name>
    <dbReference type="NCBI Taxonomy" id="444597"/>
    <lineage>
        <taxon>Bacteria</taxon>
        <taxon>Bacillati</taxon>
        <taxon>Actinomycetota</taxon>
        <taxon>Actinomycetes</taxon>
        <taxon>Mycobacteriales</taxon>
        <taxon>Mycobacteriaceae</taxon>
        <taxon>Mycolicibacterium</taxon>
    </lineage>
</organism>
<evidence type="ECO:0000256" key="3">
    <source>
        <dbReference type="SAM" id="Phobius"/>
    </source>
</evidence>
<keyword evidence="3" id="KW-1133">Transmembrane helix</keyword>
<dbReference type="Gene3D" id="3.40.50.1820">
    <property type="entry name" value="alpha/beta hydrolase"/>
    <property type="match status" value="1"/>
</dbReference>
<evidence type="ECO:0000256" key="1">
    <source>
        <dbReference type="ARBA" id="ARBA00004613"/>
    </source>
</evidence>
<dbReference type="InterPro" id="IPR050583">
    <property type="entry name" value="Mycobacterial_A85_antigen"/>
</dbReference>
<dbReference type="GO" id="GO:0016747">
    <property type="term" value="F:acyltransferase activity, transferring groups other than amino-acyl groups"/>
    <property type="evidence" value="ECO:0007669"/>
    <property type="project" value="TreeGrafter"/>
</dbReference>
<dbReference type="AlphaFoldDB" id="A0A1X0DI77"/>
<proteinExistence type="predicted"/>
<dbReference type="Pfam" id="PF00756">
    <property type="entry name" value="Esterase"/>
    <property type="match status" value="1"/>
</dbReference>
<dbReference type="InterPro" id="IPR000801">
    <property type="entry name" value="Esterase-like"/>
</dbReference>
<feature type="transmembrane region" description="Helical" evidence="3">
    <location>
        <begin position="110"/>
        <end position="130"/>
    </location>
</feature>
<feature type="transmembrane region" description="Helical" evidence="3">
    <location>
        <begin position="16"/>
        <end position="36"/>
    </location>
</feature>
<dbReference type="PANTHER" id="PTHR48098">
    <property type="entry name" value="ENTEROCHELIN ESTERASE-RELATED"/>
    <property type="match status" value="1"/>
</dbReference>
<dbReference type="InterPro" id="IPR029058">
    <property type="entry name" value="AB_hydrolase_fold"/>
</dbReference>
<gene>
    <name evidence="4" type="ORF">BST26_06630</name>
</gene>
<accession>A0A1X0DI77</accession>
<dbReference type="Proteomes" id="UP000192801">
    <property type="component" value="Unassembled WGS sequence"/>
</dbReference>
<evidence type="ECO:0000313" key="4">
    <source>
        <dbReference type="EMBL" id="ORA72007.1"/>
    </source>
</evidence>
<dbReference type="STRING" id="444597.BST26_06630"/>
<dbReference type="PANTHER" id="PTHR48098:SF1">
    <property type="entry name" value="DIACYLGLYCEROL ACYLTRANSFERASE_MYCOLYLTRANSFERASE AG85A"/>
    <property type="match status" value="1"/>
</dbReference>
<evidence type="ECO:0000313" key="5">
    <source>
        <dbReference type="Proteomes" id="UP000192801"/>
    </source>
</evidence>
<dbReference type="SUPFAM" id="SSF53474">
    <property type="entry name" value="alpha/beta-Hydrolases"/>
    <property type="match status" value="1"/>
</dbReference>